<dbReference type="NCBIfam" id="TIGR01038">
    <property type="entry name" value="uL22_arch_euk"/>
    <property type="match status" value="1"/>
</dbReference>
<comment type="similarity">
    <text evidence="1 4 5">Belongs to the universal ribosomal protein uL22 family.</text>
</comment>
<sequence>MVKRNYQVQEINEKITAKAMLKNRPISLKYATEICREIKGKPVAKAEKFLNDIIEKKAYLPLKKYHKKVPHRKGKPISGQKAGKYPVNACKAFLELISYAKANAENKGLDPERLIIKHVFACQGYRRWSMQPKGRIAGKRRRKKSTHIEIVVQEVHA</sequence>
<dbReference type="NCBIfam" id="NF003260">
    <property type="entry name" value="PRK04223.1"/>
    <property type="match status" value="1"/>
</dbReference>
<keyword evidence="3 4" id="KW-0687">Ribonucleoprotein</keyword>
<comment type="caution">
    <text evidence="7">The sequence shown here is derived from an EMBL/GenBank/DDBJ whole genome shotgun (WGS) entry which is preliminary data.</text>
</comment>
<dbReference type="PANTHER" id="PTHR11593:SF10">
    <property type="entry name" value="60S RIBOSOMAL PROTEIN L17"/>
    <property type="match status" value="1"/>
</dbReference>
<keyword evidence="4 6" id="KW-0694">RNA-binding</keyword>
<comment type="subunit">
    <text evidence="4 6">Part of the 50S ribosomal subunit.</text>
</comment>
<proteinExistence type="inferred from homology"/>
<keyword evidence="2 4" id="KW-0689">Ribosomal protein</keyword>
<dbReference type="EMBL" id="QMWO01000134">
    <property type="protein sequence ID" value="RLG68634.1"/>
    <property type="molecule type" value="Genomic_DNA"/>
</dbReference>
<evidence type="ECO:0000256" key="4">
    <source>
        <dbReference type="HAMAP-Rule" id="MF_01331"/>
    </source>
</evidence>
<dbReference type="InterPro" id="IPR001063">
    <property type="entry name" value="Ribosomal_uL22"/>
</dbReference>
<dbReference type="Proteomes" id="UP000277633">
    <property type="component" value="Unassembled WGS sequence"/>
</dbReference>
<evidence type="ECO:0000256" key="3">
    <source>
        <dbReference type="ARBA" id="ARBA00023274"/>
    </source>
</evidence>
<dbReference type="GO" id="GO:0019843">
    <property type="term" value="F:rRNA binding"/>
    <property type="evidence" value="ECO:0007669"/>
    <property type="project" value="UniProtKB-UniRule"/>
</dbReference>
<evidence type="ECO:0000256" key="5">
    <source>
        <dbReference type="RuleBase" id="RU004005"/>
    </source>
</evidence>
<evidence type="ECO:0000313" key="8">
    <source>
        <dbReference type="Proteomes" id="UP000277633"/>
    </source>
</evidence>
<name>A0A497JES7_9ARCH</name>
<dbReference type="InterPro" id="IPR057265">
    <property type="entry name" value="Ribosomal_uL22_arc-type"/>
</dbReference>
<dbReference type="HAMAP" id="MF_01331_A">
    <property type="entry name" value="Ribosomal_uL22_A"/>
    <property type="match status" value="1"/>
</dbReference>
<protein>
    <recommendedName>
        <fullName evidence="4">Large ribosomal subunit protein uL22</fullName>
    </recommendedName>
</protein>
<evidence type="ECO:0000256" key="6">
    <source>
        <dbReference type="RuleBase" id="RU004007"/>
    </source>
</evidence>
<evidence type="ECO:0000256" key="1">
    <source>
        <dbReference type="ARBA" id="ARBA00009451"/>
    </source>
</evidence>
<dbReference type="GO" id="GO:0002181">
    <property type="term" value="P:cytoplasmic translation"/>
    <property type="evidence" value="ECO:0007669"/>
    <property type="project" value="TreeGrafter"/>
</dbReference>
<gene>
    <name evidence="4" type="primary">rpl22</name>
    <name evidence="7" type="ORF">DRO07_03270</name>
</gene>
<accession>A0A497JES7</accession>
<dbReference type="GO" id="GO:0022625">
    <property type="term" value="C:cytosolic large ribosomal subunit"/>
    <property type="evidence" value="ECO:0007669"/>
    <property type="project" value="UniProtKB-UniRule"/>
</dbReference>
<dbReference type="InterPro" id="IPR005721">
    <property type="entry name" value="Ribosomal_uL22_euk/arc"/>
</dbReference>
<dbReference type="Pfam" id="PF00237">
    <property type="entry name" value="Ribosomal_L22"/>
    <property type="match status" value="1"/>
</dbReference>
<reference evidence="7 8" key="1">
    <citation type="submission" date="2018-06" db="EMBL/GenBank/DDBJ databases">
        <title>Extensive metabolic versatility and redundancy in microbially diverse, dynamic hydrothermal sediments.</title>
        <authorList>
            <person name="Dombrowski N."/>
            <person name="Teske A."/>
            <person name="Baker B.J."/>
        </authorList>
    </citation>
    <scope>NUCLEOTIDE SEQUENCE [LARGE SCALE GENOMIC DNA]</scope>
    <source>
        <strain evidence="7">B9_G13</strain>
    </source>
</reference>
<dbReference type="PANTHER" id="PTHR11593">
    <property type="entry name" value="60S RIBOSOMAL PROTEIN L17"/>
    <property type="match status" value="1"/>
</dbReference>
<evidence type="ECO:0000313" key="7">
    <source>
        <dbReference type="EMBL" id="RLG68634.1"/>
    </source>
</evidence>
<dbReference type="InterPro" id="IPR036394">
    <property type="entry name" value="Ribosomal_uL22_sf"/>
</dbReference>
<dbReference type="AlphaFoldDB" id="A0A497JES7"/>
<organism evidence="7 8">
    <name type="scientific">Candidatus Iainarchaeum sp</name>
    <dbReference type="NCBI Taxonomy" id="3101447"/>
    <lineage>
        <taxon>Archaea</taxon>
        <taxon>Candidatus Iainarchaeota</taxon>
        <taxon>Candidatus Iainarchaeia</taxon>
        <taxon>Candidatus Iainarchaeales</taxon>
        <taxon>Candidatus Iainarchaeaceae</taxon>
        <taxon>Candidatus Iainarchaeum</taxon>
    </lineage>
</organism>
<comment type="function">
    <text evidence="4">The globular domain of the protein is located near the polypeptide exit tunnel on the outside of the subunit, while an extended beta-hairpin is found that lines the wall of the exit tunnel in the center of the 70S ribosome.</text>
</comment>
<keyword evidence="4 6" id="KW-0699">rRNA-binding</keyword>
<evidence type="ECO:0000256" key="2">
    <source>
        <dbReference type="ARBA" id="ARBA00022980"/>
    </source>
</evidence>
<dbReference type="GO" id="GO:0003735">
    <property type="term" value="F:structural constituent of ribosome"/>
    <property type="evidence" value="ECO:0007669"/>
    <property type="project" value="UniProtKB-UniRule"/>
</dbReference>
<dbReference type="Gene3D" id="3.90.470.10">
    <property type="entry name" value="Ribosomal protein L22/L17"/>
    <property type="match status" value="1"/>
</dbReference>
<comment type="function">
    <text evidence="4 6">This protein binds specifically to 23S rRNA. It makes multiple contacts with different domains of the 23S rRNA in the assembled 50S subunit and ribosome.</text>
</comment>
<dbReference type="SUPFAM" id="SSF54843">
    <property type="entry name" value="Ribosomal protein L22"/>
    <property type="match status" value="1"/>
</dbReference>